<dbReference type="Pfam" id="PF08666">
    <property type="entry name" value="SAF"/>
    <property type="match status" value="1"/>
</dbReference>
<protein>
    <submittedName>
        <fullName evidence="3">Altronate dehydratase small subunit</fullName>
    </submittedName>
</protein>
<keyword evidence="1" id="KW-0456">Lyase</keyword>
<dbReference type="GO" id="GO:0016829">
    <property type="term" value="F:lyase activity"/>
    <property type="evidence" value="ECO:0007669"/>
    <property type="project" value="UniProtKB-KW"/>
</dbReference>
<sequence length="103" mass="11090">MGNVFALKAIDKDNVATVFTNNVTADMTADVVDKKGNKSQIRILSDIPYGHKVALTDIHPGEEVIKYGEAIGVATQEIAAGDYVHVHNMDSQRGRGDLEGGHE</sequence>
<dbReference type="Proteomes" id="UP000295711">
    <property type="component" value="Unassembled WGS sequence"/>
</dbReference>
<dbReference type="EMBL" id="SLXA01000013">
    <property type="protein sequence ID" value="TCO83279.1"/>
    <property type="molecule type" value="Genomic_DNA"/>
</dbReference>
<name>A0A4R2L8B0_9FIRM</name>
<evidence type="ECO:0000256" key="1">
    <source>
        <dbReference type="ARBA" id="ARBA00023239"/>
    </source>
</evidence>
<accession>A0A4R2L8B0</accession>
<dbReference type="Gene3D" id="2.30.130.110">
    <property type="match status" value="1"/>
</dbReference>
<feature type="domain" description="SAF" evidence="2">
    <location>
        <begin position="39"/>
        <end position="88"/>
    </location>
</feature>
<evidence type="ECO:0000313" key="3">
    <source>
        <dbReference type="EMBL" id="TCO83279.1"/>
    </source>
</evidence>
<organism evidence="3 4">
    <name type="scientific">Frisingicoccus caecimuris</name>
    <dbReference type="NCBI Taxonomy" id="1796636"/>
    <lineage>
        <taxon>Bacteria</taxon>
        <taxon>Bacillati</taxon>
        <taxon>Bacillota</taxon>
        <taxon>Clostridia</taxon>
        <taxon>Lachnospirales</taxon>
        <taxon>Lachnospiraceae</taxon>
        <taxon>Frisingicoccus</taxon>
    </lineage>
</organism>
<dbReference type="AlphaFoldDB" id="A0A4R2L8B0"/>
<evidence type="ECO:0000259" key="2">
    <source>
        <dbReference type="Pfam" id="PF08666"/>
    </source>
</evidence>
<gene>
    <name evidence="3" type="ORF">EV212_11366</name>
</gene>
<dbReference type="InterPro" id="IPR013974">
    <property type="entry name" value="SAF"/>
</dbReference>
<dbReference type="GO" id="GO:0019698">
    <property type="term" value="P:D-galacturonate catabolic process"/>
    <property type="evidence" value="ECO:0007669"/>
    <property type="project" value="TreeGrafter"/>
</dbReference>
<dbReference type="PANTHER" id="PTHR30536">
    <property type="entry name" value="ALTRONATE/GALACTARATE DEHYDRATASE"/>
    <property type="match status" value="1"/>
</dbReference>
<proteinExistence type="predicted"/>
<reference evidence="3 4" key="1">
    <citation type="submission" date="2019-03" db="EMBL/GenBank/DDBJ databases">
        <title>Genomic Encyclopedia of Type Strains, Phase IV (KMG-IV): sequencing the most valuable type-strain genomes for metagenomic binning, comparative biology and taxonomic classification.</title>
        <authorList>
            <person name="Goeker M."/>
        </authorList>
    </citation>
    <scope>NUCLEOTIDE SEQUENCE [LARGE SCALE GENOMIC DNA]</scope>
    <source>
        <strain evidence="3 4">DSM 28559</strain>
    </source>
</reference>
<evidence type="ECO:0000313" key="4">
    <source>
        <dbReference type="Proteomes" id="UP000295711"/>
    </source>
</evidence>
<dbReference type="PANTHER" id="PTHR30536:SF5">
    <property type="entry name" value="ALTRONATE DEHYDRATASE"/>
    <property type="match status" value="1"/>
</dbReference>
<dbReference type="InterPro" id="IPR044144">
    <property type="entry name" value="SAF_UxaA/GarD"/>
</dbReference>
<keyword evidence="4" id="KW-1185">Reference proteome</keyword>
<comment type="caution">
    <text evidence="3">The sequence shown here is derived from an EMBL/GenBank/DDBJ whole genome shotgun (WGS) entry which is preliminary data.</text>
</comment>
<dbReference type="OrthoDB" id="9804574at2"/>
<dbReference type="InterPro" id="IPR052172">
    <property type="entry name" value="UxaA_altronate/galactarate_dh"/>
</dbReference>
<dbReference type="CDD" id="cd11613">
    <property type="entry name" value="SAF_AH_GD"/>
    <property type="match status" value="1"/>
</dbReference>
<dbReference type="RefSeq" id="WP_132093344.1">
    <property type="nucleotide sequence ID" value="NZ_JANKAQ010000014.1"/>
</dbReference>